<dbReference type="InterPro" id="IPR002113">
    <property type="entry name" value="ADT_euk_type"/>
</dbReference>
<evidence type="ECO:0000256" key="4">
    <source>
        <dbReference type="ARBA" id="ARBA00022448"/>
    </source>
</evidence>
<keyword evidence="6 14" id="KW-0812">Transmembrane</keyword>
<reference evidence="17" key="3">
    <citation type="submission" date="2023-05" db="EMBL/GenBank/DDBJ databases">
        <authorList>
            <person name="Smith C.H."/>
        </authorList>
    </citation>
    <scope>NUCLEOTIDE SEQUENCE</scope>
    <source>
        <strain evidence="17">CHS0354</strain>
        <tissue evidence="17">Mantle</tissue>
    </source>
</reference>
<comment type="caution">
    <text evidence="17">The sequence shown here is derived from an EMBL/GenBank/DDBJ whole genome shotgun (WGS) entry which is preliminary data.</text>
</comment>
<dbReference type="SUPFAM" id="SSF103506">
    <property type="entry name" value="Mitochondrial carrier"/>
    <property type="match status" value="1"/>
</dbReference>
<evidence type="ECO:0000256" key="14">
    <source>
        <dbReference type="PROSITE-ProRule" id="PRU00282"/>
    </source>
</evidence>
<dbReference type="GO" id="GO:1901029">
    <property type="term" value="P:negative regulation of mitochondrial outer membrane permeabilization involved in apoptotic signaling pathway"/>
    <property type="evidence" value="ECO:0007669"/>
    <property type="project" value="TreeGrafter"/>
</dbReference>
<dbReference type="GO" id="GO:1990544">
    <property type="term" value="P:mitochondrial ATP transmembrane transport"/>
    <property type="evidence" value="ECO:0007669"/>
    <property type="project" value="InterPro"/>
</dbReference>
<feature type="transmembrane region" description="Helical" evidence="16">
    <location>
        <begin position="212"/>
        <end position="233"/>
    </location>
</feature>
<dbReference type="PANTHER" id="PTHR45635">
    <property type="entry name" value="ADP,ATP CARRIER PROTEIN 1-RELATED-RELATED"/>
    <property type="match status" value="1"/>
</dbReference>
<dbReference type="AlphaFoldDB" id="A0AAE0RWH3"/>
<dbReference type="Pfam" id="PF00153">
    <property type="entry name" value="Mito_carr"/>
    <property type="match status" value="3"/>
</dbReference>
<keyword evidence="5" id="KW-0050">Antiport</keyword>
<evidence type="ECO:0000256" key="15">
    <source>
        <dbReference type="RuleBase" id="RU000488"/>
    </source>
</evidence>
<dbReference type="PRINTS" id="PR00926">
    <property type="entry name" value="MITOCARRIER"/>
</dbReference>
<comment type="subunit">
    <text evidence="3 16">Monomer.</text>
</comment>
<evidence type="ECO:0000256" key="16">
    <source>
        <dbReference type="RuleBase" id="RU368008"/>
    </source>
</evidence>
<dbReference type="EMBL" id="JAEAOA010000474">
    <property type="protein sequence ID" value="KAK3580941.1"/>
    <property type="molecule type" value="Genomic_DNA"/>
</dbReference>
<sequence length="306" mass="33959">MSEEKKFKVSFIENFLLSGIAAAISKTGAAPIERVKLLVQNQGEMLKTGRLTDPYRGVIDCTIRTYKAEGILSFWRGNLVNCIRYFPTEALNFAFKDAIKDMFKKSKDDSYAMEFTKNVMSGGIAGGMSLSLVYSLDYARTRLANDLKSAEGGERQFKGLIDVYRKTLASDGIVGLYRGYTITCMKIFVYRGLYFGMFDTLKPVLLGENADIATSFAIIWGVTITAGLISYPFDTISRRMMMASGEAVKYKGSIVCTVQILKNEGFLSLMKGAGVNILRGFTAAGFLAGAEELKKYYIKWQLSSMK</sequence>
<evidence type="ECO:0000256" key="3">
    <source>
        <dbReference type="ARBA" id="ARBA00011245"/>
    </source>
</evidence>
<proteinExistence type="inferred from homology"/>
<feature type="repeat" description="Solcar" evidence="14">
    <location>
        <begin position="214"/>
        <end position="296"/>
    </location>
</feature>
<accession>A0AAE0RWH3</accession>
<organism evidence="17 18">
    <name type="scientific">Potamilus streckersoni</name>
    <dbReference type="NCBI Taxonomy" id="2493646"/>
    <lineage>
        <taxon>Eukaryota</taxon>
        <taxon>Metazoa</taxon>
        <taxon>Spiralia</taxon>
        <taxon>Lophotrochozoa</taxon>
        <taxon>Mollusca</taxon>
        <taxon>Bivalvia</taxon>
        <taxon>Autobranchia</taxon>
        <taxon>Heteroconchia</taxon>
        <taxon>Palaeoheterodonta</taxon>
        <taxon>Unionida</taxon>
        <taxon>Unionoidea</taxon>
        <taxon>Unionidae</taxon>
        <taxon>Ambleminae</taxon>
        <taxon>Lampsilini</taxon>
        <taxon>Potamilus</taxon>
    </lineage>
</organism>
<evidence type="ECO:0000313" key="18">
    <source>
        <dbReference type="Proteomes" id="UP001195483"/>
    </source>
</evidence>
<dbReference type="Gene3D" id="1.50.40.10">
    <property type="entry name" value="Mitochondrial carrier domain"/>
    <property type="match status" value="1"/>
</dbReference>
<comment type="catalytic activity">
    <reaction evidence="12">
        <text>ADP(in) + ATP(out) = ADP(out) + ATP(in)</text>
        <dbReference type="Rhea" id="RHEA:34999"/>
        <dbReference type="ChEBI" id="CHEBI:30616"/>
        <dbReference type="ChEBI" id="CHEBI:456216"/>
    </reaction>
    <physiologicalReaction direction="left-to-right" evidence="12">
        <dbReference type="Rhea" id="RHEA:35000"/>
    </physiologicalReaction>
</comment>
<keyword evidence="11 14" id="KW-0472">Membrane</keyword>
<evidence type="ECO:0000256" key="1">
    <source>
        <dbReference type="ARBA" id="ARBA00004448"/>
    </source>
</evidence>
<keyword evidence="8" id="KW-0999">Mitochondrion inner membrane</keyword>
<evidence type="ECO:0000256" key="12">
    <source>
        <dbReference type="ARBA" id="ARBA00024143"/>
    </source>
</evidence>
<evidence type="ECO:0000256" key="2">
    <source>
        <dbReference type="ARBA" id="ARBA00006375"/>
    </source>
</evidence>
<evidence type="ECO:0000256" key="9">
    <source>
        <dbReference type="ARBA" id="ARBA00022989"/>
    </source>
</evidence>
<evidence type="ECO:0000256" key="7">
    <source>
        <dbReference type="ARBA" id="ARBA00022737"/>
    </source>
</evidence>
<dbReference type="Proteomes" id="UP001195483">
    <property type="component" value="Unassembled WGS sequence"/>
</dbReference>
<dbReference type="GO" id="GO:0140021">
    <property type="term" value="P:mitochondrial ADP transmembrane transport"/>
    <property type="evidence" value="ECO:0007669"/>
    <property type="project" value="InterPro"/>
</dbReference>
<keyword evidence="18" id="KW-1185">Reference proteome</keyword>
<dbReference type="PRINTS" id="PR00927">
    <property type="entry name" value="ADPTRNSLCASE"/>
</dbReference>
<reference evidence="17" key="2">
    <citation type="journal article" date="2021" name="Genome Biol. Evol.">
        <title>Developing a high-quality reference genome for a parasitic bivalve with doubly uniparental inheritance (Bivalvia: Unionida).</title>
        <authorList>
            <person name="Smith C.H."/>
        </authorList>
    </citation>
    <scope>NUCLEOTIDE SEQUENCE</scope>
    <source>
        <strain evidence="17">CHS0354</strain>
        <tissue evidence="17">Mantle</tissue>
    </source>
</reference>
<comment type="caution">
    <text evidence="16">Lacks conserved residue(s) required for the propagation of feature annotation.</text>
</comment>
<protein>
    <recommendedName>
        <fullName evidence="16">ADP/ATP translocase</fullName>
    </recommendedName>
    <alternativeName>
        <fullName evidence="16">ADP,ATP carrier protein</fullName>
    </alternativeName>
</protein>
<evidence type="ECO:0000256" key="8">
    <source>
        <dbReference type="ARBA" id="ARBA00022792"/>
    </source>
</evidence>
<comment type="function">
    <text evidence="16">Catalyzes the exchange of ADP and ATP across the membrane.</text>
</comment>
<evidence type="ECO:0000256" key="13">
    <source>
        <dbReference type="ARBA" id="ARBA00045250"/>
    </source>
</evidence>
<name>A0AAE0RWH3_9BIVA</name>
<dbReference type="InterPro" id="IPR023395">
    <property type="entry name" value="MCP_dom_sf"/>
</dbReference>
<gene>
    <name evidence="17" type="ORF">CHS0354_006966</name>
</gene>
<comment type="similarity">
    <text evidence="2 15">Belongs to the mitochondrial carrier (TC 2.A.29) family.</text>
</comment>
<evidence type="ECO:0000256" key="11">
    <source>
        <dbReference type="ARBA" id="ARBA00023136"/>
    </source>
</evidence>
<dbReference type="FunFam" id="1.50.40.10:FF:000096">
    <property type="entry name" value="ADP,ATP carrier protein 1, mitochondrial"/>
    <property type="match status" value="1"/>
</dbReference>
<dbReference type="InterPro" id="IPR002067">
    <property type="entry name" value="MCP"/>
</dbReference>
<reference evidence="17" key="1">
    <citation type="journal article" date="2021" name="Genome Biol. Evol.">
        <title>A High-Quality Reference Genome for a Parasitic Bivalve with Doubly Uniparental Inheritance (Bivalvia: Unionida).</title>
        <authorList>
            <person name="Smith C.H."/>
        </authorList>
    </citation>
    <scope>NUCLEOTIDE SEQUENCE</scope>
    <source>
        <strain evidence="17">CHS0354</strain>
    </source>
</reference>
<comment type="subcellular location">
    <subcellularLocation>
        <location evidence="16">Membrane</location>
        <topology evidence="16">Multi-pass membrane protein</topology>
    </subcellularLocation>
    <subcellularLocation>
        <location evidence="1">Mitochondrion inner membrane</location>
        <topology evidence="1">Multi-pass membrane protein</topology>
    </subcellularLocation>
</comment>
<feature type="repeat" description="Solcar" evidence="14">
    <location>
        <begin position="113"/>
        <end position="204"/>
    </location>
</feature>
<dbReference type="PANTHER" id="PTHR45635:SF14">
    <property type="entry name" value="ADP_ATP TRANSLOCASE"/>
    <property type="match status" value="1"/>
</dbReference>
<keyword evidence="9 16" id="KW-1133">Transmembrane helix</keyword>
<dbReference type="GO" id="GO:0005743">
    <property type="term" value="C:mitochondrial inner membrane"/>
    <property type="evidence" value="ECO:0007669"/>
    <property type="project" value="UniProtKB-SubCell"/>
</dbReference>
<evidence type="ECO:0000256" key="6">
    <source>
        <dbReference type="ARBA" id="ARBA00022692"/>
    </source>
</evidence>
<feature type="repeat" description="Solcar" evidence="14">
    <location>
        <begin position="9"/>
        <end position="102"/>
    </location>
</feature>
<evidence type="ECO:0000256" key="10">
    <source>
        <dbReference type="ARBA" id="ARBA00023128"/>
    </source>
</evidence>
<comment type="function">
    <text evidence="13">ADP:ATP antiporter that mediates import of ADP into the mitochondrial matrix for ATP synthesis, and export of ATP out to fuel the cell. Cycles between the cytoplasmic-open state (c-state) and the matrix-open state (m-state): operates by the alternating access mechanism with a single substrate-binding site intermittently exposed to either the cytosolic (c-state) or matrix (m-state) side of the inner mitochondrial membrane.</text>
</comment>
<keyword evidence="7" id="KW-0677">Repeat</keyword>
<dbReference type="GO" id="GO:0005471">
    <property type="term" value="F:ATP:ADP antiporter activity"/>
    <property type="evidence" value="ECO:0007669"/>
    <property type="project" value="UniProtKB-UniRule"/>
</dbReference>
<keyword evidence="10" id="KW-0496">Mitochondrion</keyword>
<dbReference type="InterPro" id="IPR018108">
    <property type="entry name" value="MCP_transmembrane"/>
</dbReference>
<dbReference type="PROSITE" id="PS50920">
    <property type="entry name" value="SOLCAR"/>
    <property type="match status" value="3"/>
</dbReference>
<evidence type="ECO:0000313" key="17">
    <source>
        <dbReference type="EMBL" id="KAK3580941.1"/>
    </source>
</evidence>
<keyword evidence="4 15" id="KW-0813">Transport</keyword>
<evidence type="ECO:0000256" key="5">
    <source>
        <dbReference type="ARBA" id="ARBA00022449"/>
    </source>
</evidence>